<keyword evidence="5" id="KW-0274">FAD</keyword>
<keyword evidence="3" id="KW-0285">Flavoprotein</keyword>
<dbReference type="InterPro" id="IPR001433">
    <property type="entry name" value="OxRdtase_FAD/NAD-bd"/>
</dbReference>
<dbReference type="InterPro" id="IPR039261">
    <property type="entry name" value="FNR_nucleotide-bd"/>
</dbReference>
<dbReference type="GO" id="GO:0050660">
    <property type="term" value="F:flavin adenine dinucleotide binding"/>
    <property type="evidence" value="ECO:0007669"/>
    <property type="project" value="TreeGrafter"/>
</dbReference>
<keyword evidence="6" id="KW-0521">NADP</keyword>
<evidence type="ECO:0000256" key="6">
    <source>
        <dbReference type="ARBA" id="ARBA00022857"/>
    </source>
</evidence>
<evidence type="ECO:0000259" key="9">
    <source>
        <dbReference type="Pfam" id="PF00667"/>
    </source>
</evidence>
<dbReference type="InterPro" id="IPR023173">
    <property type="entry name" value="NADPH_Cyt_P450_Rdtase_alpha"/>
</dbReference>
<dbReference type="SUPFAM" id="SSF63380">
    <property type="entry name" value="Riboflavin synthase domain-like"/>
    <property type="match status" value="1"/>
</dbReference>
<dbReference type="FunFam" id="3.40.50.80:FF:000001">
    <property type="entry name" value="NADPH--cytochrome P450 reductase 1"/>
    <property type="match status" value="1"/>
</dbReference>
<dbReference type="EMBL" id="JAKMXF010000365">
    <property type="protein sequence ID" value="KAI6645701.1"/>
    <property type="molecule type" value="Genomic_DNA"/>
</dbReference>
<gene>
    <name evidence="10" type="ORF">LOD99_12964</name>
</gene>
<sequence>MLAQYTSDDEESYKLAKLSSKEGATDYGTLIRHQSSTLMDVLYTFPSCNPPLSRLIEFLLPLNPRYYSICNSPLTSEDTIKIVFSLVHLNTRPWHPNNRYGLCTSWLKTLSTQLMTSTTSQGVKQKIELSIIARMVNTFHLPGDVTRPIIMVGPGTGVAPFIGFLEHRERVNNSQGIQFGSAHLFFGCRHSEGDFLFKEELNNFKTNNILTKLETAFSRDPNHQHHYVQDSMIENGNELIRLVLDENAVIYLCGDVNNMAPDVRAAWIKIFEKFGGLTPEEALSYLKELLKSKRYIQDIWA</sequence>
<name>A0AAV7J9F3_9METZ</name>
<dbReference type="InterPro" id="IPR003097">
    <property type="entry name" value="CysJ-like_FAD-binding"/>
</dbReference>
<evidence type="ECO:0000313" key="11">
    <source>
        <dbReference type="Proteomes" id="UP001165289"/>
    </source>
</evidence>
<evidence type="ECO:0000256" key="4">
    <source>
        <dbReference type="ARBA" id="ARBA00022643"/>
    </source>
</evidence>
<dbReference type="GO" id="GO:0010181">
    <property type="term" value="F:FMN binding"/>
    <property type="evidence" value="ECO:0007669"/>
    <property type="project" value="TreeGrafter"/>
</dbReference>
<dbReference type="Gene3D" id="3.40.50.80">
    <property type="entry name" value="Nucleotide-binding domain of ferredoxin-NADP reductase (FNR) module"/>
    <property type="match status" value="1"/>
</dbReference>
<evidence type="ECO:0000256" key="3">
    <source>
        <dbReference type="ARBA" id="ARBA00022630"/>
    </source>
</evidence>
<comment type="caution">
    <text evidence="10">The sequence shown here is derived from an EMBL/GenBank/DDBJ whole genome shotgun (WGS) entry which is preliminary data.</text>
</comment>
<comment type="cofactor">
    <cofactor evidence="2">
        <name>FAD</name>
        <dbReference type="ChEBI" id="CHEBI:57692"/>
    </cofactor>
</comment>
<dbReference type="InterPro" id="IPR017938">
    <property type="entry name" value="Riboflavin_synthase-like_b-brl"/>
</dbReference>
<dbReference type="Pfam" id="PF00667">
    <property type="entry name" value="FAD_binding_1"/>
    <property type="match status" value="1"/>
</dbReference>
<dbReference type="GO" id="GO:0050667">
    <property type="term" value="P:homocysteine metabolic process"/>
    <property type="evidence" value="ECO:0007669"/>
    <property type="project" value="TreeGrafter"/>
</dbReference>
<evidence type="ECO:0000256" key="5">
    <source>
        <dbReference type="ARBA" id="ARBA00022827"/>
    </source>
</evidence>
<keyword evidence="7" id="KW-0560">Oxidoreductase</keyword>
<keyword evidence="11" id="KW-1185">Reference proteome</keyword>
<dbReference type="Gene3D" id="1.20.990.10">
    <property type="entry name" value="NADPH-cytochrome p450 Reductase, Chain A, domain 3"/>
    <property type="match status" value="1"/>
</dbReference>
<keyword evidence="4" id="KW-0288">FMN</keyword>
<dbReference type="InterPro" id="IPR001709">
    <property type="entry name" value="Flavoprot_Pyr_Nucl_cyt_Rdtase"/>
</dbReference>
<evidence type="ECO:0000313" key="10">
    <source>
        <dbReference type="EMBL" id="KAI6645701.1"/>
    </source>
</evidence>
<dbReference type="SUPFAM" id="SSF52343">
    <property type="entry name" value="Ferredoxin reductase-like, C-terminal NADP-linked domain"/>
    <property type="match status" value="1"/>
</dbReference>
<dbReference type="Proteomes" id="UP001165289">
    <property type="component" value="Unassembled WGS sequence"/>
</dbReference>
<accession>A0AAV7J9F3</accession>
<dbReference type="PANTHER" id="PTHR19384:SF84">
    <property type="entry name" value="METHIONINE SYNTHASE REDUCTASE"/>
    <property type="match status" value="1"/>
</dbReference>
<reference evidence="10 11" key="1">
    <citation type="journal article" date="2023" name="BMC Biol.">
        <title>The compact genome of the sponge Oopsacas minuta (Hexactinellida) is lacking key metazoan core genes.</title>
        <authorList>
            <person name="Santini S."/>
            <person name="Schenkelaars Q."/>
            <person name="Jourda C."/>
            <person name="Duchesne M."/>
            <person name="Belahbib H."/>
            <person name="Rocher C."/>
            <person name="Selva M."/>
            <person name="Riesgo A."/>
            <person name="Vervoort M."/>
            <person name="Leys S.P."/>
            <person name="Kodjabachian L."/>
            <person name="Le Bivic A."/>
            <person name="Borchiellini C."/>
            <person name="Claverie J.M."/>
            <person name="Renard E."/>
        </authorList>
    </citation>
    <scope>NUCLEOTIDE SEQUENCE [LARGE SCALE GENOMIC DNA]</scope>
    <source>
        <strain evidence="10">SPO-2</strain>
    </source>
</reference>
<comment type="cofactor">
    <cofactor evidence="1">
        <name>FMN</name>
        <dbReference type="ChEBI" id="CHEBI:58210"/>
    </cofactor>
</comment>
<dbReference type="AlphaFoldDB" id="A0AAV7J9F3"/>
<dbReference type="Gene3D" id="2.40.30.10">
    <property type="entry name" value="Translation factors"/>
    <property type="match status" value="1"/>
</dbReference>
<evidence type="ECO:0000256" key="2">
    <source>
        <dbReference type="ARBA" id="ARBA00001974"/>
    </source>
</evidence>
<organism evidence="10 11">
    <name type="scientific">Oopsacas minuta</name>
    <dbReference type="NCBI Taxonomy" id="111878"/>
    <lineage>
        <taxon>Eukaryota</taxon>
        <taxon>Metazoa</taxon>
        <taxon>Porifera</taxon>
        <taxon>Hexactinellida</taxon>
        <taxon>Hexasterophora</taxon>
        <taxon>Lyssacinosida</taxon>
        <taxon>Leucopsacidae</taxon>
        <taxon>Oopsacas</taxon>
    </lineage>
</organism>
<proteinExistence type="predicted"/>
<dbReference type="GO" id="GO:0009086">
    <property type="term" value="P:methionine biosynthetic process"/>
    <property type="evidence" value="ECO:0007669"/>
    <property type="project" value="TreeGrafter"/>
</dbReference>
<dbReference type="GO" id="GO:0030586">
    <property type="term" value="F:[methionine synthase] reductase (NADPH) activity"/>
    <property type="evidence" value="ECO:0007669"/>
    <property type="project" value="TreeGrafter"/>
</dbReference>
<evidence type="ECO:0000259" key="8">
    <source>
        <dbReference type="Pfam" id="PF00175"/>
    </source>
</evidence>
<evidence type="ECO:0000256" key="1">
    <source>
        <dbReference type="ARBA" id="ARBA00001917"/>
    </source>
</evidence>
<evidence type="ECO:0000256" key="7">
    <source>
        <dbReference type="ARBA" id="ARBA00023002"/>
    </source>
</evidence>
<dbReference type="PRINTS" id="PR00371">
    <property type="entry name" value="FPNCR"/>
</dbReference>
<dbReference type="GO" id="GO:0005829">
    <property type="term" value="C:cytosol"/>
    <property type="evidence" value="ECO:0007669"/>
    <property type="project" value="TreeGrafter"/>
</dbReference>
<feature type="domain" description="Sulfite reductase [NADPH] flavoprotein alpha-component-like FAD-binding" evidence="9">
    <location>
        <begin position="2"/>
        <end position="106"/>
    </location>
</feature>
<dbReference type="PANTHER" id="PTHR19384">
    <property type="entry name" value="NITRIC OXIDE SYNTHASE-RELATED"/>
    <property type="match status" value="1"/>
</dbReference>
<protein>
    <submittedName>
        <fullName evidence="10">NADPH--cytochrome P450 reductase</fullName>
    </submittedName>
</protein>
<dbReference type="Pfam" id="PF00175">
    <property type="entry name" value="NAD_binding_1"/>
    <property type="match status" value="1"/>
</dbReference>
<feature type="domain" description="Oxidoreductase FAD/NAD(P)-binding" evidence="8">
    <location>
        <begin position="151"/>
        <end position="264"/>
    </location>
</feature>